<dbReference type="EMBL" id="OW152825">
    <property type="protein sequence ID" value="CAH2041447.1"/>
    <property type="molecule type" value="Genomic_DNA"/>
</dbReference>
<proteinExistence type="inferred from homology"/>
<dbReference type="InterPro" id="IPR051954">
    <property type="entry name" value="tRNA_methyltransferase_THADA"/>
</dbReference>
<accession>A0ABN8HYH8</accession>
<dbReference type="SUPFAM" id="SSF48371">
    <property type="entry name" value="ARM repeat"/>
    <property type="match status" value="1"/>
</dbReference>
<sequence>MNDMVLKLIEKSGYATEEDEAKITGLQQIVLNCLWLNVKESCNLVSLMIQYYKCDMDLDVCRKSLYVLTKVLETSRHKGVIEAAGVALGESIQTLTSLPECQLSSQPSLLLDQKLKEFISEASNMASVTRRGAGLSIMVHRIVSNDMQTNKPLFHHFINTLLDCCKILQDDPRCLSNVHNKKDLPKAIYIHFLTRIVTDSSLTTEVMYYSEKLVELAFENIISSHWQIRNAALQLYGALVPKLIGQKKDCGSEDEVTATVACDEFRTHFPQLWIFILNQLKQDNEKENLQFHSNLLPILNILGF</sequence>
<feature type="domain" description="DUF2428" evidence="3">
    <location>
        <begin position="18"/>
        <end position="227"/>
    </location>
</feature>
<reference evidence="5" key="1">
    <citation type="submission" date="2022-03" db="EMBL/GenBank/DDBJ databases">
        <authorList>
            <person name="Martin H S."/>
        </authorList>
    </citation>
    <scope>NUCLEOTIDE SEQUENCE</scope>
</reference>
<name>A0ABN8HYH8_9NEOP</name>
<protein>
    <recommendedName>
        <fullName evidence="7">DUF2428 domain-containing protein</fullName>
    </recommendedName>
</protein>
<comment type="similarity">
    <text evidence="1">Belongs to the THADA family.</text>
</comment>
<evidence type="ECO:0000259" key="3">
    <source>
        <dbReference type="Pfam" id="PF10350"/>
    </source>
</evidence>
<feature type="non-terminal residue" evidence="5">
    <location>
        <position position="304"/>
    </location>
</feature>
<keyword evidence="2" id="KW-0819">tRNA processing</keyword>
<dbReference type="Pfam" id="PF10350">
    <property type="entry name" value="DUF2428"/>
    <property type="match status" value="1"/>
</dbReference>
<evidence type="ECO:0000259" key="4">
    <source>
        <dbReference type="Pfam" id="PF25151"/>
    </source>
</evidence>
<organism evidence="5 6">
    <name type="scientific">Iphiclides podalirius</name>
    <name type="common">scarce swallowtail</name>
    <dbReference type="NCBI Taxonomy" id="110791"/>
    <lineage>
        <taxon>Eukaryota</taxon>
        <taxon>Metazoa</taxon>
        <taxon>Ecdysozoa</taxon>
        <taxon>Arthropoda</taxon>
        <taxon>Hexapoda</taxon>
        <taxon>Insecta</taxon>
        <taxon>Pterygota</taxon>
        <taxon>Neoptera</taxon>
        <taxon>Endopterygota</taxon>
        <taxon>Lepidoptera</taxon>
        <taxon>Glossata</taxon>
        <taxon>Ditrysia</taxon>
        <taxon>Papilionoidea</taxon>
        <taxon>Papilionidae</taxon>
        <taxon>Papilioninae</taxon>
        <taxon>Iphiclides</taxon>
    </lineage>
</organism>
<keyword evidence="6" id="KW-1185">Reference proteome</keyword>
<gene>
    <name evidence="5" type="ORF">IPOD504_LOCUS3169</name>
</gene>
<dbReference type="Pfam" id="PF25151">
    <property type="entry name" value="TPR_Trm732_C"/>
    <property type="match status" value="1"/>
</dbReference>
<evidence type="ECO:0008006" key="7">
    <source>
        <dbReference type="Google" id="ProtNLM"/>
    </source>
</evidence>
<dbReference type="InterPro" id="IPR016024">
    <property type="entry name" value="ARM-type_fold"/>
</dbReference>
<feature type="domain" description="tRNA (32-2'-O)-methyltransferase regulator THADA-like C-terminal TPR repeats region" evidence="4">
    <location>
        <begin position="229"/>
        <end position="302"/>
    </location>
</feature>
<evidence type="ECO:0000313" key="6">
    <source>
        <dbReference type="Proteomes" id="UP000837857"/>
    </source>
</evidence>
<evidence type="ECO:0000313" key="5">
    <source>
        <dbReference type="EMBL" id="CAH2041447.1"/>
    </source>
</evidence>
<dbReference type="PANTHER" id="PTHR14387:SF0">
    <property type="entry name" value="DUF2428 DOMAIN-CONTAINING PROTEIN"/>
    <property type="match status" value="1"/>
</dbReference>
<evidence type="ECO:0000256" key="2">
    <source>
        <dbReference type="ARBA" id="ARBA00022694"/>
    </source>
</evidence>
<dbReference type="InterPro" id="IPR019442">
    <property type="entry name" value="THADA/TRM732_DUF2428"/>
</dbReference>
<dbReference type="InterPro" id="IPR056842">
    <property type="entry name" value="THADA-like_TPR_C"/>
</dbReference>
<evidence type="ECO:0000256" key="1">
    <source>
        <dbReference type="ARBA" id="ARBA00010409"/>
    </source>
</evidence>
<dbReference type="PANTHER" id="PTHR14387">
    <property type="entry name" value="THADA/DEATH RECEPTOR INTERACTING PROTEIN"/>
    <property type="match status" value="1"/>
</dbReference>
<dbReference type="Proteomes" id="UP000837857">
    <property type="component" value="Chromosome 13"/>
</dbReference>